<gene>
    <name evidence="2" type="ORF">Tco_1055456</name>
</gene>
<feature type="compositionally biased region" description="Basic residues" evidence="1">
    <location>
        <begin position="245"/>
        <end position="255"/>
    </location>
</feature>
<reference evidence="2" key="2">
    <citation type="submission" date="2022-01" db="EMBL/GenBank/DDBJ databases">
        <authorList>
            <person name="Yamashiro T."/>
            <person name="Shiraishi A."/>
            <person name="Satake H."/>
            <person name="Nakayama K."/>
        </authorList>
    </citation>
    <scope>NUCLEOTIDE SEQUENCE</scope>
</reference>
<proteinExistence type="predicted"/>
<evidence type="ECO:0000313" key="2">
    <source>
        <dbReference type="EMBL" id="GJT81114.1"/>
    </source>
</evidence>
<keyword evidence="3" id="KW-1185">Reference proteome</keyword>
<evidence type="ECO:0000256" key="1">
    <source>
        <dbReference type="SAM" id="MobiDB-lite"/>
    </source>
</evidence>
<evidence type="ECO:0000313" key="3">
    <source>
        <dbReference type="Proteomes" id="UP001151760"/>
    </source>
</evidence>
<dbReference type="EMBL" id="BQNB010019054">
    <property type="protein sequence ID" value="GJT81114.1"/>
    <property type="molecule type" value="Genomic_DNA"/>
</dbReference>
<name>A0ABQ5H005_9ASTR</name>
<sequence length="323" mass="36888">MSIVMHADVESKNVLPSKNNSLEYDNLDAELLKKENDRLLELIISQDLVHTALNTLSAIAHHRKMEQSYLDEYNENLELQAELSKKNDMVENVVYNELSNKCARMKNQYLFEINDLRAQLEAKNNSIGKLKDHIATLKGKSVFVGDKYENISKVIAPGMYKLDLEPFSLKLLKNREAHVEYLKHTQEHAATLREIVEQARALKPLDRVISSTSASRSKPPGNTKKNRISLPTSSNKNNKVEDHHRSVKSSSNKKNRVSEPVCNANFKHSMLNANYVLVCATCNECMFDAIHDLFVLDYLNDVHVHVKHKFAKPKTVRSKKKKV</sequence>
<accession>A0ABQ5H005</accession>
<reference evidence="2" key="1">
    <citation type="journal article" date="2022" name="Int. J. Mol. Sci.">
        <title>Draft Genome of Tanacetum Coccineum: Genomic Comparison of Closely Related Tanacetum-Family Plants.</title>
        <authorList>
            <person name="Yamashiro T."/>
            <person name="Shiraishi A."/>
            <person name="Nakayama K."/>
            <person name="Satake H."/>
        </authorList>
    </citation>
    <scope>NUCLEOTIDE SEQUENCE</scope>
</reference>
<comment type="caution">
    <text evidence="2">The sequence shown here is derived from an EMBL/GenBank/DDBJ whole genome shotgun (WGS) entry which is preliminary data.</text>
</comment>
<feature type="region of interest" description="Disordered" evidence="1">
    <location>
        <begin position="208"/>
        <end position="257"/>
    </location>
</feature>
<protein>
    <submittedName>
        <fullName evidence="2">Uncharacterized protein</fullName>
    </submittedName>
</protein>
<dbReference type="Proteomes" id="UP001151760">
    <property type="component" value="Unassembled WGS sequence"/>
</dbReference>
<organism evidence="2 3">
    <name type="scientific">Tanacetum coccineum</name>
    <dbReference type="NCBI Taxonomy" id="301880"/>
    <lineage>
        <taxon>Eukaryota</taxon>
        <taxon>Viridiplantae</taxon>
        <taxon>Streptophyta</taxon>
        <taxon>Embryophyta</taxon>
        <taxon>Tracheophyta</taxon>
        <taxon>Spermatophyta</taxon>
        <taxon>Magnoliopsida</taxon>
        <taxon>eudicotyledons</taxon>
        <taxon>Gunneridae</taxon>
        <taxon>Pentapetalae</taxon>
        <taxon>asterids</taxon>
        <taxon>campanulids</taxon>
        <taxon>Asterales</taxon>
        <taxon>Asteraceae</taxon>
        <taxon>Asteroideae</taxon>
        <taxon>Anthemideae</taxon>
        <taxon>Anthemidinae</taxon>
        <taxon>Tanacetum</taxon>
    </lineage>
</organism>